<evidence type="ECO:0000313" key="11">
    <source>
        <dbReference type="EMBL" id="RCW40477.1"/>
    </source>
</evidence>
<feature type="region of interest" description="Disordered" evidence="10">
    <location>
        <begin position="44"/>
        <end position="96"/>
    </location>
</feature>
<organism evidence="11 12">
    <name type="scientific">Halopolyspora algeriensis</name>
    <dbReference type="NCBI Taxonomy" id="1500506"/>
    <lineage>
        <taxon>Bacteria</taxon>
        <taxon>Bacillati</taxon>
        <taxon>Actinomycetota</taxon>
        <taxon>Actinomycetes</taxon>
        <taxon>Actinomycetes incertae sedis</taxon>
        <taxon>Halopolyspora</taxon>
    </lineage>
</organism>
<gene>
    <name evidence="9" type="primary">tatA</name>
    <name evidence="11" type="ORF">DFQ14_111126</name>
</gene>
<sequence length="96" mass="10445">MPFNMGPTELLIIAGIIILLFGATKLPQMARSLGQSARVFKAEARGMREDEEAAKQDKETSGEASRSEPHQLTSGEQGSSRISSSHEDTQRDNAKN</sequence>
<evidence type="ECO:0000256" key="8">
    <source>
        <dbReference type="ARBA" id="ARBA00023136"/>
    </source>
</evidence>
<dbReference type="Pfam" id="PF02416">
    <property type="entry name" value="TatA_B_E"/>
    <property type="match status" value="1"/>
</dbReference>
<dbReference type="NCBIfam" id="NF001854">
    <property type="entry name" value="PRK00575.1"/>
    <property type="match status" value="1"/>
</dbReference>
<evidence type="ECO:0000256" key="2">
    <source>
        <dbReference type="ARBA" id="ARBA00022448"/>
    </source>
</evidence>
<dbReference type="NCBIfam" id="TIGR01411">
    <property type="entry name" value="tatAE"/>
    <property type="match status" value="1"/>
</dbReference>
<evidence type="ECO:0000256" key="7">
    <source>
        <dbReference type="ARBA" id="ARBA00023010"/>
    </source>
</evidence>
<dbReference type="PANTHER" id="PTHR42982:SF8">
    <property type="entry name" value="SEC-INDEPENDENT PROTEIN TRANSLOCASE PROTEIN TATA"/>
    <property type="match status" value="1"/>
</dbReference>
<keyword evidence="12" id="KW-1185">Reference proteome</keyword>
<dbReference type="GO" id="GO:0043953">
    <property type="term" value="P:protein transport by the Tat complex"/>
    <property type="evidence" value="ECO:0007669"/>
    <property type="project" value="UniProtKB-UniRule"/>
</dbReference>
<comment type="function">
    <text evidence="9">Part of the twin-arginine translocation (Tat) system that transports large folded proteins containing a characteristic twin-arginine motif in their signal peptide across membranes. TatA could form the protein-conducting channel of the Tat system.</text>
</comment>
<keyword evidence="7 9" id="KW-0811">Translocation</keyword>
<evidence type="ECO:0000256" key="6">
    <source>
        <dbReference type="ARBA" id="ARBA00022989"/>
    </source>
</evidence>
<comment type="similarity">
    <text evidence="9">Belongs to the TatA/E family.</text>
</comment>
<feature type="compositionally biased region" description="Basic and acidic residues" evidence="10">
    <location>
        <begin position="44"/>
        <end position="69"/>
    </location>
</feature>
<keyword evidence="8 9" id="KW-0472">Membrane</keyword>
<comment type="subcellular location">
    <subcellularLocation>
        <location evidence="1 9">Cell membrane</location>
        <topology evidence="1 9">Single-pass membrane protein</topology>
    </subcellularLocation>
</comment>
<dbReference type="HAMAP" id="MF_00236">
    <property type="entry name" value="TatA_E"/>
    <property type="match status" value="1"/>
</dbReference>
<keyword evidence="4 9" id="KW-0812">Transmembrane</keyword>
<dbReference type="InterPro" id="IPR006312">
    <property type="entry name" value="TatA/E"/>
</dbReference>
<name>A0A368VH19_9ACTN</name>
<dbReference type="InterPro" id="IPR003369">
    <property type="entry name" value="TatA/B/E"/>
</dbReference>
<keyword evidence="6 9" id="KW-1133">Transmembrane helix</keyword>
<comment type="caution">
    <text evidence="11">The sequence shown here is derived from an EMBL/GenBank/DDBJ whole genome shotgun (WGS) entry which is preliminary data.</text>
</comment>
<dbReference type="Proteomes" id="UP000253495">
    <property type="component" value="Unassembled WGS sequence"/>
</dbReference>
<dbReference type="AlphaFoldDB" id="A0A368VH19"/>
<dbReference type="EMBL" id="QPJC01000011">
    <property type="protein sequence ID" value="RCW40477.1"/>
    <property type="molecule type" value="Genomic_DNA"/>
</dbReference>
<proteinExistence type="inferred from homology"/>
<keyword evidence="3 9" id="KW-1003">Cell membrane</keyword>
<evidence type="ECO:0000256" key="5">
    <source>
        <dbReference type="ARBA" id="ARBA00022927"/>
    </source>
</evidence>
<keyword evidence="5 9" id="KW-0653">Protein transport</keyword>
<reference evidence="11 12" key="1">
    <citation type="submission" date="2018-07" db="EMBL/GenBank/DDBJ databases">
        <title>Genomic Encyclopedia of Type Strains, Phase III (KMG-III): the genomes of soil and plant-associated and newly described type strains.</title>
        <authorList>
            <person name="Whitman W."/>
        </authorList>
    </citation>
    <scope>NUCLEOTIDE SEQUENCE [LARGE SCALE GENOMIC DNA]</scope>
    <source>
        <strain evidence="11 12">CECT 8575</strain>
    </source>
</reference>
<dbReference type="PANTHER" id="PTHR42982">
    <property type="entry name" value="SEC-INDEPENDENT PROTEIN TRANSLOCASE PROTEIN TATA"/>
    <property type="match status" value="1"/>
</dbReference>
<evidence type="ECO:0000256" key="3">
    <source>
        <dbReference type="ARBA" id="ARBA00022475"/>
    </source>
</evidence>
<evidence type="ECO:0000256" key="9">
    <source>
        <dbReference type="HAMAP-Rule" id="MF_00236"/>
    </source>
</evidence>
<evidence type="ECO:0000256" key="1">
    <source>
        <dbReference type="ARBA" id="ARBA00004162"/>
    </source>
</evidence>
<dbReference type="GO" id="GO:0008320">
    <property type="term" value="F:protein transmembrane transporter activity"/>
    <property type="evidence" value="ECO:0007669"/>
    <property type="project" value="UniProtKB-UniRule"/>
</dbReference>
<evidence type="ECO:0000256" key="10">
    <source>
        <dbReference type="SAM" id="MobiDB-lite"/>
    </source>
</evidence>
<dbReference type="Gene3D" id="1.20.5.3310">
    <property type="match status" value="1"/>
</dbReference>
<comment type="subunit">
    <text evidence="9">The Tat system comprises two distinct complexes: a TatABC complex, containing multiple copies of TatA, TatB and TatC subunits, and a separate TatA complex, containing only TatA subunits. Substrates initially bind to the TatABC complex, which probably triggers association of the separate TatA complex to form the active translocon.</text>
</comment>
<feature type="compositionally biased region" description="Basic and acidic residues" evidence="10">
    <location>
        <begin position="84"/>
        <end position="96"/>
    </location>
</feature>
<keyword evidence="2 9" id="KW-0813">Transport</keyword>
<evidence type="ECO:0000313" key="12">
    <source>
        <dbReference type="Proteomes" id="UP000253495"/>
    </source>
</evidence>
<protein>
    <recommendedName>
        <fullName evidence="9">Sec-independent protein translocase protein TatA</fullName>
    </recommendedName>
</protein>
<evidence type="ECO:0000256" key="4">
    <source>
        <dbReference type="ARBA" id="ARBA00022692"/>
    </source>
</evidence>
<feature type="compositionally biased region" description="Low complexity" evidence="10">
    <location>
        <begin position="74"/>
        <end position="83"/>
    </location>
</feature>
<dbReference type="GO" id="GO:0033281">
    <property type="term" value="C:TAT protein transport complex"/>
    <property type="evidence" value="ECO:0007669"/>
    <property type="project" value="UniProtKB-UniRule"/>
</dbReference>
<accession>A0A368VH19</accession>